<reference evidence="1 2" key="1">
    <citation type="journal article" date="2017" name="Genome Biol. Evol.">
        <title>Phytophthora megakarya and P. palmivora, closely related causal agents of cacao black pod rot, underwent increases in genome sizes and gene numbers by different mechanisms.</title>
        <authorList>
            <person name="Ali S.S."/>
            <person name="Shao J."/>
            <person name="Lary D.J."/>
            <person name="Kronmiller B."/>
            <person name="Shen D."/>
            <person name="Strem M.D."/>
            <person name="Amoako-Attah I."/>
            <person name="Akrofi A.Y."/>
            <person name="Begoude B.A."/>
            <person name="Ten Hoopen G.M."/>
            <person name="Coulibaly K."/>
            <person name="Kebe B.I."/>
            <person name="Melnick R.L."/>
            <person name="Guiltinan M.J."/>
            <person name="Tyler B.M."/>
            <person name="Meinhardt L.W."/>
            <person name="Bailey B.A."/>
        </authorList>
    </citation>
    <scope>NUCLEOTIDE SEQUENCE [LARGE SCALE GENOMIC DNA]</scope>
    <source>
        <strain evidence="2">sbr112.9</strain>
    </source>
</reference>
<sequence length="93" mass="10394">MCERTHWLVEASVLIGLHPSFDPSIFPEELAMIHGVWTQYRLERKRRGDVLRALIATAADGLYSAPSQFPPNRVRLARTAQGSSYSKILTIAG</sequence>
<dbReference type="OrthoDB" id="123118at2759"/>
<keyword evidence="1" id="KW-0378">Hydrolase</keyword>
<evidence type="ECO:0000313" key="2">
    <source>
        <dbReference type="Proteomes" id="UP000237271"/>
    </source>
</evidence>
<dbReference type="GO" id="GO:0004177">
    <property type="term" value="F:aminopeptidase activity"/>
    <property type="evidence" value="ECO:0007669"/>
    <property type="project" value="UniProtKB-KW"/>
</dbReference>
<dbReference type="EMBL" id="NCKW01009513">
    <property type="protein sequence ID" value="POM66873.1"/>
    <property type="molecule type" value="Genomic_DNA"/>
</dbReference>
<name>A0A2P4XMU2_9STRA</name>
<evidence type="ECO:0000313" key="1">
    <source>
        <dbReference type="EMBL" id="POM66873.1"/>
    </source>
</evidence>
<keyword evidence="2" id="KW-1185">Reference proteome</keyword>
<dbReference type="AlphaFoldDB" id="A0A2P4XMU2"/>
<protein>
    <submittedName>
        <fullName evidence="1">Methionine aminopeptidase, type I</fullName>
    </submittedName>
</protein>
<dbReference type="Proteomes" id="UP000237271">
    <property type="component" value="Unassembled WGS sequence"/>
</dbReference>
<keyword evidence="1" id="KW-0645">Protease</keyword>
<accession>A0A2P4XMU2</accession>
<comment type="caution">
    <text evidence="1">The sequence shown here is derived from an EMBL/GenBank/DDBJ whole genome shotgun (WGS) entry which is preliminary data.</text>
</comment>
<organism evidence="1 2">
    <name type="scientific">Phytophthora palmivora</name>
    <dbReference type="NCBI Taxonomy" id="4796"/>
    <lineage>
        <taxon>Eukaryota</taxon>
        <taxon>Sar</taxon>
        <taxon>Stramenopiles</taxon>
        <taxon>Oomycota</taxon>
        <taxon>Peronosporomycetes</taxon>
        <taxon>Peronosporales</taxon>
        <taxon>Peronosporaceae</taxon>
        <taxon>Phytophthora</taxon>
    </lineage>
</organism>
<proteinExistence type="predicted"/>
<gene>
    <name evidence="1" type="ORF">PHPALM_17200</name>
</gene>
<keyword evidence="1" id="KW-0031">Aminopeptidase</keyword>